<name>A0A7C1FXH8_9CHLR</name>
<evidence type="ECO:0000256" key="1">
    <source>
        <dbReference type="ARBA" id="ARBA00004829"/>
    </source>
</evidence>
<dbReference type="SFLD" id="SFLDG01212">
    <property type="entry name" value="Phytoene_synthase_like"/>
    <property type="match status" value="1"/>
</dbReference>
<dbReference type="SFLD" id="SFLDG01018">
    <property type="entry name" value="Squalene/Phytoene_Synthase_Lik"/>
    <property type="match status" value="1"/>
</dbReference>
<evidence type="ECO:0000256" key="2">
    <source>
        <dbReference type="ARBA" id="ARBA00022679"/>
    </source>
</evidence>
<comment type="pathway">
    <text evidence="1">Carotenoid biosynthesis.</text>
</comment>
<protein>
    <submittedName>
        <fullName evidence="3">Phytoene/squalene synthase family protein</fullName>
    </submittedName>
</protein>
<reference evidence="3" key="1">
    <citation type="journal article" date="2020" name="mSystems">
        <title>Genome- and Community-Level Interaction Insights into Carbon Utilization and Element Cycling Functions of Hydrothermarchaeota in Hydrothermal Sediment.</title>
        <authorList>
            <person name="Zhou Z."/>
            <person name="Liu Y."/>
            <person name="Xu W."/>
            <person name="Pan J."/>
            <person name="Luo Z.H."/>
            <person name="Li M."/>
        </authorList>
    </citation>
    <scope>NUCLEOTIDE SEQUENCE [LARGE SCALE GENOMIC DNA]</scope>
    <source>
        <strain evidence="3">SpSt-289</strain>
    </source>
</reference>
<keyword evidence="2" id="KW-0808">Transferase</keyword>
<dbReference type="PANTHER" id="PTHR31480">
    <property type="entry name" value="BIFUNCTIONAL LYCOPENE CYCLASE/PHYTOENE SYNTHASE"/>
    <property type="match status" value="1"/>
</dbReference>
<dbReference type="InterPro" id="IPR044843">
    <property type="entry name" value="Trans_IPPS_bact-type"/>
</dbReference>
<proteinExistence type="predicted"/>
<dbReference type="InterPro" id="IPR008949">
    <property type="entry name" value="Isoprenoid_synthase_dom_sf"/>
</dbReference>
<dbReference type="GO" id="GO:0016117">
    <property type="term" value="P:carotenoid biosynthetic process"/>
    <property type="evidence" value="ECO:0007669"/>
    <property type="project" value="UniProtKB-ARBA"/>
</dbReference>
<dbReference type="Pfam" id="PF00494">
    <property type="entry name" value="SQS_PSY"/>
    <property type="match status" value="1"/>
</dbReference>
<sequence length="348" mass="39765">MCVLSFARALKDKPYPTPSKGAGMQLQHTWERNLLNLAYEALHSDPPVATKSFDPVLLVHSYRHCESITAVNSRSFHLASQLLPPDKRRAVRALYAFCRISDDIVDRGQENAKEQLQRWRHHATSAHPPEDDLVAIAWADARLRFQVPIRYAEQLIDGVERDFQPVRYETFEELAAYCYGVASTVGLMSMHIIGFSGPEAIPYAIKLGVAMQMTNILRDVGEDWRAGRLYLPLEDLARYGLSEEEVAAGRVTSRWRSFMRFQIERNRQLYSEAMPGIALLNPDGRFAIVAAANLYRGILDEIERNDYDNFNRRAIVSTGRKLRMLPGVWWRSRRKKVVRAGEDESGSR</sequence>
<organism evidence="3">
    <name type="scientific">Caldilinea aerophila</name>
    <dbReference type="NCBI Taxonomy" id="133453"/>
    <lineage>
        <taxon>Bacteria</taxon>
        <taxon>Bacillati</taxon>
        <taxon>Chloroflexota</taxon>
        <taxon>Caldilineae</taxon>
        <taxon>Caldilineales</taxon>
        <taxon>Caldilineaceae</taxon>
        <taxon>Caldilinea</taxon>
    </lineage>
</organism>
<dbReference type="EMBL" id="DSMG01000209">
    <property type="protein sequence ID" value="HDX33871.1"/>
    <property type="molecule type" value="Genomic_DNA"/>
</dbReference>
<dbReference type="Gene3D" id="1.10.600.10">
    <property type="entry name" value="Farnesyl Diphosphate Synthase"/>
    <property type="match status" value="1"/>
</dbReference>
<evidence type="ECO:0000313" key="3">
    <source>
        <dbReference type="EMBL" id="HDX33871.1"/>
    </source>
</evidence>
<dbReference type="GO" id="GO:0051996">
    <property type="term" value="F:squalene synthase [NAD(P)H] activity"/>
    <property type="evidence" value="ECO:0007669"/>
    <property type="project" value="InterPro"/>
</dbReference>
<dbReference type="CDD" id="cd00683">
    <property type="entry name" value="Trans_IPPS_HH"/>
    <property type="match status" value="1"/>
</dbReference>
<comment type="caution">
    <text evidence="3">The sequence shown here is derived from an EMBL/GenBank/DDBJ whole genome shotgun (WGS) entry which is preliminary data.</text>
</comment>
<dbReference type="InterPro" id="IPR019845">
    <property type="entry name" value="Squalene/phytoene_synthase_CS"/>
</dbReference>
<accession>A0A7C1FXH8</accession>
<dbReference type="InterPro" id="IPR033904">
    <property type="entry name" value="Trans_IPPS_HH"/>
</dbReference>
<dbReference type="SFLD" id="SFLDS00005">
    <property type="entry name" value="Isoprenoid_Synthase_Type_I"/>
    <property type="match status" value="1"/>
</dbReference>
<dbReference type="AlphaFoldDB" id="A0A7C1FXH8"/>
<dbReference type="SUPFAM" id="SSF48576">
    <property type="entry name" value="Terpenoid synthases"/>
    <property type="match status" value="1"/>
</dbReference>
<dbReference type="PROSITE" id="PS01044">
    <property type="entry name" value="SQUALEN_PHYTOEN_SYN_1"/>
    <property type="match status" value="1"/>
</dbReference>
<dbReference type="InterPro" id="IPR002060">
    <property type="entry name" value="Squ/phyt_synthse"/>
</dbReference>
<dbReference type="GO" id="GO:0004311">
    <property type="term" value="F:geranylgeranyl diphosphate synthase activity"/>
    <property type="evidence" value="ECO:0007669"/>
    <property type="project" value="InterPro"/>
</dbReference>
<dbReference type="PROSITE" id="PS01045">
    <property type="entry name" value="SQUALEN_PHYTOEN_SYN_2"/>
    <property type="match status" value="1"/>
</dbReference>
<gene>
    <name evidence="3" type="ORF">ENQ20_20670</name>
</gene>